<gene>
    <name evidence="1" type="ORF">H312_01891</name>
</gene>
<dbReference type="OrthoDB" id="2198737at2759"/>
<evidence type="ECO:0000313" key="1">
    <source>
        <dbReference type="EMBL" id="KCZ80683.1"/>
    </source>
</evidence>
<keyword evidence="2" id="KW-1185">Reference proteome</keyword>
<evidence type="ECO:0000313" key="2">
    <source>
        <dbReference type="Proteomes" id="UP000030655"/>
    </source>
</evidence>
<dbReference type="Proteomes" id="UP000030655">
    <property type="component" value="Unassembled WGS sequence"/>
</dbReference>
<accession>A0A059F069</accession>
<organism evidence="1 2">
    <name type="scientific">Anncaliia algerae PRA339</name>
    <dbReference type="NCBI Taxonomy" id="1288291"/>
    <lineage>
        <taxon>Eukaryota</taxon>
        <taxon>Fungi</taxon>
        <taxon>Fungi incertae sedis</taxon>
        <taxon>Microsporidia</taxon>
        <taxon>Tubulinosematoidea</taxon>
        <taxon>Tubulinosematidae</taxon>
        <taxon>Anncaliia</taxon>
    </lineage>
</organism>
<sequence>MNYNILYLISATRSISSDEDEIWRRYLPKNLLSSDEESSLEKNLQPHENKYPLNVKKDAKDEICRSELQTEFEKEDSLNSDRSSHHLLHNEIQHFKTDGSKSIQHDYHRKEEKCSRIKDLSLFKFKGDKETPLRMKGYLLHEYESTAFFIEQYPWREIDKDKLCDLGKIKKLLDDLCIHSLKKNNYLVRRNHSKENMKKSLIENILIPLFHLEYTNFLELICFVSAVSFVTGYFVDIKYNNGKTNNNKNMFIKNEKFKHYFHVDDLAENLKIFQSEFFNTATCFSFEEYLNYLFYDFPEFRVKDSKILNAFVSNFRKIYLRCYYYIKPSKDIS</sequence>
<dbReference type="VEuPathDB" id="MicrosporidiaDB:H312_01891"/>
<protein>
    <submittedName>
        <fullName evidence="1">Uncharacterized protein</fullName>
    </submittedName>
</protein>
<reference evidence="1 2" key="2">
    <citation type="submission" date="2014-03" db="EMBL/GenBank/DDBJ databases">
        <title>The Genome Sequence of Anncaliia algerae insect isolate PRA339.</title>
        <authorList>
            <consortium name="The Broad Institute Genome Sequencing Platform"/>
            <consortium name="The Broad Institute Genome Sequencing Center for Infectious Disease"/>
            <person name="Cuomo C."/>
            <person name="Becnel J."/>
            <person name="Sanscrainte N."/>
            <person name="Walker B."/>
            <person name="Young S.K."/>
            <person name="Zeng Q."/>
            <person name="Gargeya S."/>
            <person name="Fitzgerald M."/>
            <person name="Haas B."/>
            <person name="Abouelleil A."/>
            <person name="Alvarado L."/>
            <person name="Arachchi H.M."/>
            <person name="Berlin A.M."/>
            <person name="Chapman S.B."/>
            <person name="Dewar J."/>
            <person name="Goldberg J."/>
            <person name="Griggs A."/>
            <person name="Gujja S."/>
            <person name="Hansen M."/>
            <person name="Howarth C."/>
            <person name="Imamovic A."/>
            <person name="Larimer J."/>
            <person name="McCowan C."/>
            <person name="Murphy C."/>
            <person name="Neiman D."/>
            <person name="Pearson M."/>
            <person name="Priest M."/>
            <person name="Roberts A."/>
            <person name="Saif S."/>
            <person name="Shea T."/>
            <person name="Sisk P."/>
            <person name="Sykes S."/>
            <person name="Wortman J."/>
            <person name="Nusbaum C."/>
            <person name="Birren B."/>
        </authorList>
    </citation>
    <scope>NUCLEOTIDE SEQUENCE [LARGE SCALE GENOMIC DNA]</scope>
    <source>
        <strain evidence="1 2">PRA339</strain>
    </source>
</reference>
<dbReference type="EMBL" id="KK365167">
    <property type="protein sequence ID" value="KCZ80683.1"/>
    <property type="molecule type" value="Genomic_DNA"/>
</dbReference>
<dbReference type="AlphaFoldDB" id="A0A059F069"/>
<reference evidence="2" key="1">
    <citation type="submission" date="2013-02" db="EMBL/GenBank/DDBJ databases">
        <authorList>
            <consortium name="The Broad Institute Genome Sequencing Platform"/>
            <person name="Cuomo C."/>
            <person name="Becnel J."/>
            <person name="Sanscrainte N."/>
            <person name="Walker B."/>
            <person name="Young S.K."/>
            <person name="Zeng Q."/>
            <person name="Gargeya S."/>
            <person name="Fitzgerald M."/>
            <person name="Haas B."/>
            <person name="Abouelleil A."/>
            <person name="Alvarado L."/>
            <person name="Arachchi H.M."/>
            <person name="Berlin A.M."/>
            <person name="Chapman S.B."/>
            <person name="Dewar J."/>
            <person name="Goldberg J."/>
            <person name="Griggs A."/>
            <person name="Gujja S."/>
            <person name="Hansen M."/>
            <person name="Howarth C."/>
            <person name="Imamovic A."/>
            <person name="Larimer J."/>
            <person name="McCowan C."/>
            <person name="Murphy C."/>
            <person name="Neiman D."/>
            <person name="Pearson M."/>
            <person name="Priest M."/>
            <person name="Roberts A."/>
            <person name="Saif S."/>
            <person name="Shea T."/>
            <person name="Sisk P."/>
            <person name="Sykes S."/>
            <person name="Wortman J."/>
            <person name="Nusbaum C."/>
            <person name="Birren B."/>
        </authorList>
    </citation>
    <scope>NUCLEOTIDE SEQUENCE [LARGE SCALE GENOMIC DNA]</scope>
    <source>
        <strain evidence="2">PRA339</strain>
    </source>
</reference>
<dbReference type="HOGENOM" id="CLU_834121_0_0_1"/>
<proteinExistence type="predicted"/>
<name>A0A059F069_9MICR</name>